<dbReference type="PROSITE" id="PS51294">
    <property type="entry name" value="HTH_MYB"/>
    <property type="match status" value="1"/>
</dbReference>
<feature type="domain" description="Myb-like" evidence="4">
    <location>
        <begin position="304"/>
        <end position="375"/>
    </location>
</feature>
<dbReference type="Pfam" id="PF13921">
    <property type="entry name" value="Myb_DNA-bind_6"/>
    <property type="match status" value="1"/>
</dbReference>
<dbReference type="OrthoDB" id="39591at2759"/>
<evidence type="ECO:0000259" key="4">
    <source>
        <dbReference type="PROSITE" id="PS50090"/>
    </source>
</evidence>
<feature type="domain" description="Myb-like" evidence="4">
    <location>
        <begin position="377"/>
        <end position="430"/>
    </location>
</feature>
<dbReference type="Gene3D" id="1.10.10.60">
    <property type="entry name" value="Homeodomain-like"/>
    <property type="match status" value="2"/>
</dbReference>
<dbReference type="EMBL" id="CM017325">
    <property type="protein sequence ID" value="KAE8056492.1"/>
    <property type="molecule type" value="Genomic_DNA"/>
</dbReference>
<reference evidence="6 7" key="1">
    <citation type="submission" date="2019-06" db="EMBL/GenBank/DDBJ databases">
        <title>A chromosomal-level reference genome of Carpinus fangiana (Coryloideae, Betulaceae).</title>
        <authorList>
            <person name="Yang X."/>
            <person name="Wang Z."/>
            <person name="Zhang L."/>
            <person name="Hao G."/>
            <person name="Liu J."/>
            <person name="Yang Y."/>
        </authorList>
    </citation>
    <scope>NUCLEOTIDE SEQUENCE [LARGE SCALE GENOMIC DNA]</scope>
    <source>
        <strain evidence="6">Cfa_2016G</strain>
        <tissue evidence="6">Leaf</tissue>
    </source>
</reference>
<keyword evidence="7" id="KW-1185">Reference proteome</keyword>
<feature type="domain" description="Myb-like" evidence="4">
    <location>
        <begin position="261"/>
        <end position="303"/>
    </location>
</feature>
<feature type="compositionally biased region" description="Basic and acidic residues" evidence="3">
    <location>
        <begin position="16"/>
        <end position="29"/>
    </location>
</feature>
<dbReference type="SUPFAM" id="SSF46689">
    <property type="entry name" value="Homeodomain-like"/>
    <property type="match status" value="2"/>
</dbReference>
<dbReference type="SMART" id="SM00717">
    <property type="entry name" value="SANT"/>
    <property type="match status" value="3"/>
</dbReference>
<accession>A0A5N6R686</accession>
<dbReference type="InterPro" id="IPR009057">
    <property type="entry name" value="Homeodomain-like_sf"/>
</dbReference>
<sequence>MKKLETVQNEDVNEEAYTHVRNKEKEKEQKKKKKKAKLEINDDEKEFEKAREEDKRSNDGEEVGELREVSKETNTIGEEDMNLRMNGNKDSDLAIRRVKTKKHRVKKLGTVQNEDVNEEAYTHVSEQNDDKRVARTKKGVGNIYENSTPGGTSKRVRFSDHLEEVFTLSDGPIDAKNDDNDGLVRGKRFSQEEDELVKKAVLDYIAVHGLGDEGLNMVLHCKSHSELKNCWKEIGAALPWRPSESIYHRAHVLFERGENRKWTPEEYELIRSYHEKNGSKWRQLADKLGKHRFHVKDTWRRIKLPNMKKGRWEQEEYQTLFDLVNMDLRMKALEEKKKKNFKQGMLRDDLSWEAISNKLGTRSSVLCCMKWYDQLTSPMVREGIWANTDDYHLIDSLYNLDACCIQDVDWDNLLEHRSGDVCRERWDQMVRHIGEHASKSFAEQVEILSQRYCTDVLEAREKCDSKPV</sequence>
<proteinExistence type="predicted"/>
<evidence type="ECO:0000256" key="3">
    <source>
        <dbReference type="SAM" id="MobiDB-lite"/>
    </source>
</evidence>
<comment type="subcellular location">
    <subcellularLocation>
        <location evidence="1">Nucleus</location>
    </subcellularLocation>
</comment>
<organism evidence="6 7">
    <name type="scientific">Carpinus fangiana</name>
    <dbReference type="NCBI Taxonomy" id="176857"/>
    <lineage>
        <taxon>Eukaryota</taxon>
        <taxon>Viridiplantae</taxon>
        <taxon>Streptophyta</taxon>
        <taxon>Embryophyta</taxon>
        <taxon>Tracheophyta</taxon>
        <taxon>Spermatophyta</taxon>
        <taxon>Magnoliopsida</taxon>
        <taxon>eudicotyledons</taxon>
        <taxon>Gunneridae</taxon>
        <taxon>Pentapetalae</taxon>
        <taxon>rosids</taxon>
        <taxon>fabids</taxon>
        <taxon>Fagales</taxon>
        <taxon>Betulaceae</taxon>
        <taxon>Carpinus</taxon>
    </lineage>
</organism>
<feature type="domain" description="HTH myb-type" evidence="5">
    <location>
        <begin position="260"/>
        <end position="307"/>
    </location>
</feature>
<evidence type="ECO:0000259" key="5">
    <source>
        <dbReference type="PROSITE" id="PS51294"/>
    </source>
</evidence>
<dbReference type="InterPro" id="IPR017930">
    <property type="entry name" value="Myb_dom"/>
</dbReference>
<keyword evidence="2" id="KW-0539">Nucleus</keyword>
<dbReference type="PROSITE" id="PS50090">
    <property type="entry name" value="MYB_LIKE"/>
    <property type="match status" value="3"/>
</dbReference>
<protein>
    <recommendedName>
        <fullName evidence="8">Myb-like domain-containing protein</fullName>
    </recommendedName>
</protein>
<feature type="compositionally biased region" description="Polar residues" evidence="3">
    <location>
        <begin position="1"/>
        <end position="10"/>
    </location>
</feature>
<feature type="region of interest" description="Disordered" evidence="3">
    <location>
        <begin position="1"/>
        <end position="89"/>
    </location>
</feature>
<evidence type="ECO:0000313" key="7">
    <source>
        <dbReference type="Proteomes" id="UP000327013"/>
    </source>
</evidence>
<gene>
    <name evidence="6" type="ORF">FH972_013261</name>
</gene>
<dbReference type="AlphaFoldDB" id="A0A5N6R686"/>
<dbReference type="PANTHER" id="PTHR47430:SF4">
    <property type="entry name" value="GB|AAC33480.1"/>
    <property type="match status" value="1"/>
</dbReference>
<evidence type="ECO:0000256" key="2">
    <source>
        <dbReference type="ARBA" id="ARBA00023242"/>
    </source>
</evidence>
<dbReference type="PANTHER" id="PTHR47430">
    <property type="entry name" value="GB|AAC33480.1"/>
    <property type="match status" value="1"/>
</dbReference>
<dbReference type="Proteomes" id="UP000327013">
    <property type="component" value="Chromosome 5"/>
</dbReference>
<evidence type="ECO:0008006" key="8">
    <source>
        <dbReference type="Google" id="ProtNLM"/>
    </source>
</evidence>
<dbReference type="GO" id="GO:0005634">
    <property type="term" value="C:nucleus"/>
    <property type="evidence" value="ECO:0007669"/>
    <property type="project" value="UniProtKB-SubCell"/>
</dbReference>
<evidence type="ECO:0000256" key="1">
    <source>
        <dbReference type="ARBA" id="ARBA00004123"/>
    </source>
</evidence>
<name>A0A5N6R686_9ROSI</name>
<feature type="compositionally biased region" description="Basic and acidic residues" evidence="3">
    <location>
        <begin position="46"/>
        <end position="71"/>
    </location>
</feature>
<evidence type="ECO:0000313" key="6">
    <source>
        <dbReference type="EMBL" id="KAE8056492.1"/>
    </source>
</evidence>
<dbReference type="InterPro" id="IPR001005">
    <property type="entry name" value="SANT/Myb"/>
</dbReference>